<evidence type="ECO:0000259" key="2">
    <source>
        <dbReference type="PROSITE" id="PS50914"/>
    </source>
</evidence>
<evidence type="ECO:0000313" key="4">
    <source>
        <dbReference type="Proteomes" id="UP000193200"/>
    </source>
</evidence>
<evidence type="ECO:0000256" key="1">
    <source>
        <dbReference type="SAM" id="SignalP"/>
    </source>
</evidence>
<feature type="chain" id="PRO_5012667044" evidence="1">
    <location>
        <begin position="23"/>
        <end position="102"/>
    </location>
</feature>
<name>A0A1Y5TSG2_9PROT</name>
<protein>
    <submittedName>
        <fullName evidence="3">Osmotically-inducible protein Y</fullName>
    </submittedName>
</protein>
<dbReference type="InParanoid" id="A0A1Y5TSG2"/>
<keyword evidence="1" id="KW-0732">Signal</keyword>
<dbReference type="PROSITE" id="PS51257">
    <property type="entry name" value="PROKAR_LIPOPROTEIN"/>
    <property type="match status" value="1"/>
</dbReference>
<dbReference type="EMBL" id="FWFR01000002">
    <property type="protein sequence ID" value="SLN66933.1"/>
    <property type="molecule type" value="Genomic_DNA"/>
</dbReference>
<dbReference type="Gene3D" id="3.30.1340.30">
    <property type="match status" value="1"/>
</dbReference>
<feature type="domain" description="BON" evidence="2">
    <location>
        <begin position="35"/>
        <end position="102"/>
    </location>
</feature>
<dbReference type="Proteomes" id="UP000193200">
    <property type="component" value="Unassembled WGS sequence"/>
</dbReference>
<evidence type="ECO:0000313" key="3">
    <source>
        <dbReference type="EMBL" id="SLN66933.1"/>
    </source>
</evidence>
<gene>
    <name evidence="3" type="primary">osmY_2</name>
    <name evidence="3" type="ORF">OCH7691_03100</name>
</gene>
<dbReference type="Pfam" id="PF04972">
    <property type="entry name" value="BON"/>
    <property type="match status" value="1"/>
</dbReference>
<dbReference type="PANTHER" id="PTHR34606">
    <property type="entry name" value="BON DOMAIN-CONTAINING PROTEIN"/>
    <property type="match status" value="1"/>
</dbReference>
<reference evidence="3 4" key="1">
    <citation type="submission" date="2017-03" db="EMBL/GenBank/DDBJ databases">
        <authorList>
            <person name="Afonso C.L."/>
            <person name="Miller P.J."/>
            <person name="Scott M.A."/>
            <person name="Spackman E."/>
            <person name="Goraichik I."/>
            <person name="Dimitrov K.M."/>
            <person name="Suarez D.L."/>
            <person name="Swayne D.E."/>
        </authorList>
    </citation>
    <scope>NUCLEOTIDE SEQUENCE [LARGE SCALE GENOMIC DNA]</scope>
    <source>
        <strain evidence="3 4">CECT 7691</strain>
    </source>
</reference>
<proteinExistence type="predicted"/>
<dbReference type="InterPro" id="IPR051686">
    <property type="entry name" value="Lipoprotein_DolP"/>
</dbReference>
<dbReference type="SMART" id="SM00749">
    <property type="entry name" value="BON"/>
    <property type="match status" value="1"/>
</dbReference>
<dbReference type="PROSITE" id="PS50914">
    <property type="entry name" value="BON"/>
    <property type="match status" value="1"/>
</dbReference>
<dbReference type="RefSeq" id="WP_085884499.1">
    <property type="nucleotide sequence ID" value="NZ_FWFR01000002.1"/>
</dbReference>
<keyword evidence="4" id="KW-1185">Reference proteome</keyword>
<dbReference type="InterPro" id="IPR007055">
    <property type="entry name" value="BON_dom"/>
</dbReference>
<organism evidence="3 4">
    <name type="scientific">Oceanibacterium hippocampi</name>
    <dbReference type="NCBI Taxonomy" id="745714"/>
    <lineage>
        <taxon>Bacteria</taxon>
        <taxon>Pseudomonadati</taxon>
        <taxon>Pseudomonadota</taxon>
        <taxon>Alphaproteobacteria</taxon>
        <taxon>Sneathiellales</taxon>
        <taxon>Sneathiellaceae</taxon>
        <taxon>Oceanibacterium</taxon>
    </lineage>
</organism>
<dbReference type="InterPro" id="IPR014004">
    <property type="entry name" value="Transpt-assoc_nodulatn_dom_bac"/>
</dbReference>
<accession>A0A1Y5TSG2</accession>
<dbReference type="PANTHER" id="PTHR34606:SF16">
    <property type="entry name" value="BON DOMAIN-CONTAINING PROTEIN"/>
    <property type="match status" value="1"/>
</dbReference>
<dbReference type="AlphaFoldDB" id="A0A1Y5TSG2"/>
<dbReference type="OrthoDB" id="7360581at2"/>
<feature type="signal peptide" evidence="1">
    <location>
        <begin position="1"/>
        <end position="22"/>
    </location>
</feature>
<sequence>MNRHLSMPAIALASVLAFTACAETSNNESAGAYLDDSAITGKVKSAILQDPALKVLQIDVTTYKNVVQLSGFVDTPEMVTQAGVVAKSVNGVVSVKNDLIVK</sequence>